<reference evidence="8" key="1">
    <citation type="submission" date="2023-03" db="EMBL/GenBank/DDBJ databases">
        <title>Massive genome expansion in bonnet fungi (Mycena s.s.) driven by repeated elements and novel gene families across ecological guilds.</title>
        <authorList>
            <consortium name="Lawrence Berkeley National Laboratory"/>
            <person name="Harder C.B."/>
            <person name="Miyauchi S."/>
            <person name="Viragh M."/>
            <person name="Kuo A."/>
            <person name="Thoen E."/>
            <person name="Andreopoulos B."/>
            <person name="Lu D."/>
            <person name="Skrede I."/>
            <person name="Drula E."/>
            <person name="Henrissat B."/>
            <person name="Morin E."/>
            <person name="Kohler A."/>
            <person name="Barry K."/>
            <person name="LaButti K."/>
            <person name="Morin E."/>
            <person name="Salamov A."/>
            <person name="Lipzen A."/>
            <person name="Mereny Z."/>
            <person name="Hegedus B."/>
            <person name="Baldrian P."/>
            <person name="Stursova M."/>
            <person name="Weitz H."/>
            <person name="Taylor A."/>
            <person name="Grigoriev I.V."/>
            <person name="Nagy L.G."/>
            <person name="Martin F."/>
            <person name="Kauserud H."/>
        </authorList>
    </citation>
    <scope>NUCLEOTIDE SEQUENCE</scope>
    <source>
        <strain evidence="8">CBHHK067</strain>
    </source>
</reference>
<dbReference type="SUPFAM" id="SSF51569">
    <property type="entry name" value="Aldolase"/>
    <property type="match status" value="1"/>
</dbReference>
<organism evidence="8 9">
    <name type="scientific">Mycena rosella</name>
    <name type="common">Pink bonnet</name>
    <name type="synonym">Agaricus rosellus</name>
    <dbReference type="NCBI Taxonomy" id="1033263"/>
    <lineage>
        <taxon>Eukaryota</taxon>
        <taxon>Fungi</taxon>
        <taxon>Dikarya</taxon>
        <taxon>Basidiomycota</taxon>
        <taxon>Agaricomycotina</taxon>
        <taxon>Agaricomycetes</taxon>
        <taxon>Agaricomycetidae</taxon>
        <taxon>Agaricales</taxon>
        <taxon>Marasmiineae</taxon>
        <taxon>Mycenaceae</taxon>
        <taxon>Mycena</taxon>
    </lineage>
</organism>
<dbReference type="GO" id="GO:0008652">
    <property type="term" value="P:amino acid biosynthetic process"/>
    <property type="evidence" value="ECO:0007669"/>
    <property type="project" value="UniProtKB-KW"/>
</dbReference>
<dbReference type="PANTHER" id="PTHR21225:SF20">
    <property type="entry name" value="PHOSPHO-2-DEHYDRO-3-DEOXYHEPTONATE ALDOLASE"/>
    <property type="match status" value="1"/>
</dbReference>
<feature type="domain" description="DAHP synthetase I/KDSA" evidence="7">
    <location>
        <begin position="61"/>
        <end position="357"/>
    </location>
</feature>
<dbReference type="InterPro" id="IPR013785">
    <property type="entry name" value="Aldolase_TIM"/>
</dbReference>
<dbReference type="NCBIfam" id="NF009395">
    <property type="entry name" value="PRK12755.1"/>
    <property type="match status" value="1"/>
</dbReference>
<comment type="caution">
    <text evidence="8">The sequence shown here is derived from an EMBL/GenBank/DDBJ whole genome shotgun (WGS) entry which is preliminary data.</text>
</comment>
<evidence type="ECO:0000256" key="6">
    <source>
        <dbReference type="PIRNR" id="PIRNR001361"/>
    </source>
</evidence>
<dbReference type="Pfam" id="PF00793">
    <property type="entry name" value="DAHP_synth_1"/>
    <property type="match status" value="1"/>
</dbReference>
<comment type="similarity">
    <text evidence="1 6">Belongs to the class-I DAHP synthase family.</text>
</comment>
<dbReference type="PIRSF" id="PIRSF001361">
    <property type="entry name" value="DAHP_synthase"/>
    <property type="match status" value="1"/>
</dbReference>
<evidence type="ECO:0000313" key="8">
    <source>
        <dbReference type="EMBL" id="KAJ7670243.1"/>
    </source>
</evidence>
<dbReference type="InterPro" id="IPR006219">
    <property type="entry name" value="DAHP_synth_1"/>
</dbReference>
<dbReference type="AlphaFoldDB" id="A0AAD7D260"/>
<evidence type="ECO:0000313" key="9">
    <source>
        <dbReference type="Proteomes" id="UP001221757"/>
    </source>
</evidence>
<keyword evidence="2 6" id="KW-0028">Amino-acid biosynthesis</keyword>
<dbReference type="NCBIfam" id="NF009396">
    <property type="entry name" value="PRK12756.1"/>
    <property type="match status" value="1"/>
</dbReference>
<dbReference type="EMBL" id="JARKIE010000183">
    <property type="protein sequence ID" value="KAJ7670243.1"/>
    <property type="molecule type" value="Genomic_DNA"/>
</dbReference>
<dbReference type="NCBIfam" id="TIGR00034">
    <property type="entry name" value="aroFGH"/>
    <property type="match status" value="1"/>
</dbReference>
<dbReference type="PANTHER" id="PTHR21225">
    <property type="entry name" value="PHOSPHO-2-DEHYDRO-3-DEOXYHEPTONATE ALDOLASE DAHP SYNTHETASE"/>
    <property type="match status" value="1"/>
</dbReference>
<evidence type="ECO:0000259" key="7">
    <source>
        <dbReference type="Pfam" id="PF00793"/>
    </source>
</evidence>
<evidence type="ECO:0000256" key="3">
    <source>
        <dbReference type="ARBA" id="ARBA00022679"/>
    </source>
</evidence>
<dbReference type="GO" id="GO:0005737">
    <property type="term" value="C:cytoplasm"/>
    <property type="evidence" value="ECO:0007669"/>
    <property type="project" value="TreeGrafter"/>
</dbReference>
<sequence>MSKSPPPDLSMAMSFKDALFRLENSRVKSTRPLIPPQILQEDLPLTLLAAHTVLQGRLEVEKILKGDDDRLLVVVGPCSVHNAAAALDYAKLLKQYADTAKDDLLIVMRVYFEKPRTTVGWKGLINDPDLNGSFQINKGLRIARTLLLDIAKLGLPAGCEFLDTITPQYTADLVSWGAIGARTTESQVHRELTSALSMPTGFKNSTDGSVGIAIDACRAARTGHVFLSVGKEGLSSIVETEGNPDVHIILRGGVSGPNYTADFVRDAGAKLKKAGVVQKIMIDCSHGNSSKQHEKQKEVADDIARQLESEDTSSLIMGVMIESNLVEGRQDIPTTGLTSMRYGQSVTDACISWETTIPTLERLRAGVRGRRALAKQASLG</sequence>
<gene>
    <name evidence="8" type="ORF">B0H17DRAFT_204552</name>
</gene>
<comment type="catalytic activity">
    <reaction evidence="5 6">
        <text>D-erythrose 4-phosphate + phosphoenolpyruvate + H2O = 7-phospho-2-dehydro-3-deoxy-D-arabino-heptonate + phosphate</text>
        <dbReference type="Rhea" id="RHEA:14717"/>
        <dbReference type="ChEBI" id="CHEBI:15377"/>
        <dbReference type="ChEBI" id="CHEBI:16897"/>
        <dbReference type="ChEBI" id="CHEBI:43474"/>
        <dbReference type="ChEBI" id="CHEBI:58394"/>
        <dbReference type="ChEBI" id="CHEBI:58702"/>
        <dbReference type="EC" id="2.5.1.54"/>
    </reaction>
</comment>
<dbReference type="InterPro" id="IPR006218">
    <property type="entry name" value="DAHP1/KDSA"/>
</dbReference>
<evidence type="ECO:0000256" key="1">
    <source>
        <dbReference type="ARBA" id="ARBA00007985"/>
    </source>
</evidence>
<evidence type="ECO:0000256" key="4">
    <source>
        <dbReference type="ARBA" id="ARBA00023141"/>
    </source>
</evidence>
<dbReference type="EC" id="2.5.1.54" evidence="6"/>
<accession>A0AAD7D260</accession>
<dbReference type="Proteomes" id="UP001221757">
    <property type="component" value="Unassembled WGS sequence"/>
</dbReference>
<evidence type="ECO:0000256" key="5">
    <source>
        <dbReference type="ARBA" id="ARBA00047508"/>
    </source>
</evidence>
<keyword evidence="4 6" id="KW-0057">Aromatic amino acid biosynthesis</keyword>
<evidence type="ECO:0000256" key="2">
    <source>
        <dbReference type="ARBA" id="ARBA00022605"/>
    </source>
</evidence>
<protein>
    <recommendedName>
        <fullName evidence="6">Phospho-2-dehydro-3-deoxyheptonate aldolase</fullName>
        <ecNumber evidence="6">2.5.1.54</ecNumber>
    </recommendedName>
</protein>
<dbReference type="FunFam" id="3.20.20.70:FF:000005">
    <property type="entry name" value="Phospho-2-dehydro-3-deoxyheptonate aldolase"/>
    <property type="match status" value="1"/>
</dbReference>
<dbReference type="Gene3D" id="3.20.20.70">
    <property type="entry name" value="Aldolase class I"/>
    <property type="match status" value="1"/>
</dbReference>
<keyword evidence="3 6" id="KW-0808">Transferase</keyword>
<dbReference type="GO" id="GO:0003849">
    <property type="term" value="F:3-deoxy-7-phosphoheptulonate synthase activity"/>
    <property type="evidence" value="ECO:0007669"/>
    <property type="project" value="UniProtKB-EC"/>
</dbReference>
<keyword evidence="9" id="KW-1185">Reference proteome</keyword>
<name>A0AAD7D260_MYCRO</name>
<proteinExistence type="inferred from homology"/>
<dbReference type="GO" id="GO:0009073">
    <property type="term" value="P:aromatic amino acid family biosynthetic process"/>
    <property type="evidence" value="ECO:0007669"/>
    <property type="project" value="UniProtKB-KW"/>
</dbReference>